<organism evidence="1 2">
    <name type="scientific">Sphingomonas corticis</name>
    <dbReference type="NCBI Taxonomy" id="2722791"/>
    <lineage>
        <taxon>Bacteria</taxon>
        <taxon>Pseudomonadati</taxon>
        <taxon>Pseudomonadota</taxon>
        <taxon>Alphaproteobacteria</taxon>
        <taxon>Sphingomonadales</taxon>
        <taxon>Sphingomonadaceae</taxon>
        <taxon>Sphingomonas</taxon>
    </lineage>
</organism>
<proteinExistence type="predicted"/>
<reference evidence="1 2" key="1">
    <citation type="submission" date="2020-03" db="EMBL/GenBank/DDBJ databases">
        <authorList>
            <person name="Wang L."/>
            <person name="He N."/>
            <person name="Li Y."/>
            <person name="Fang Y."/>
            <person name="Zhang F."/>
        </authorList>
    </citation>
    <scope>NUCLEOTIDE SEQUENCE [LARGE SCALE GENOMIC DNA]</scope>
    <source>
        <strain evidence="1 2">36D10-4-7</strain>
    </source>
</reference>
<dbReference type="RefSeq" id="WP_168135695.1">
    <property type="nucleotide sequence ID" value="NZ_JAAVJH010000013.1"/>
</dbReference>
<accession>A0ABX1CV17</accession>
<evidence type="ECO:0000313" key="2">
    <source>
        <dbReference type="Proteomes" id="UP000732399"/>
    </source>
</evidence>
<dbReference type="Proteomes" id="UP000732399">
    <property type="component" value="Unassembled WGS sequence"/>
</dbReference>
<name>A0ABX1CV17_9SPHN</name>
<gene>
    <name evidence="1" type="ORF">HBH26_16280</name>
</gene>
<comment type="caution">
    <text evidence="1">The sequence shown here is derived from an EMBL/GenBank/DDBJ whole genome shotgun (WGS) entry which is preliminary data.</text>
</comment>
<keyword evidence="2" id="KW-1185">Reference proteome</keyword>
<protein>
    <submittedName>
        <fullName evidence="1">Uncharacterized protein</fullName>
    </submittedName>
</protein>
<dbReference type="EMBL" id="JAAVJH010000013">
    <property type="protein sequence ID" value="NJR80140.1"/>
    <property type="molecule type" value="Genomic_DNA"/>
</dbReference>
<evidence type="ECO:0000313" key="1">
    <source>
        <dbReference type="EMBL" id="NJR80140.1"/>
    </source>
</evidence>
<sequence length="109" mass="11327">MATLVERLHTYEQALRQAFAAGGLLSAAAAEAQASRRLSVTCGHQVFAALAGANAEVGDAIGRAAEAHRLLETLARRMGEDVQAYGDNHKYPGDGAFTSADGSRLSVVA</sequence>